<gene>
    <name evidence="1" type="ORF">G3M56_003640</name>
</gene>
<organism evidence="1 2">
    <name type="scientific">Sulfuriroseicoccus oceanibius</name>
    <dbReference type="NCBI Taxonomy" id="2707525"/>
    <lineage>
        <taxon>Bacteria</taxon>
        <taxon>Pseudomonadati</taxon>
        <taxon>Verrucomicrobiota</taxon>
        <taxon>Verrucomicrobiia</taxon>
        <taxon>Verrucomicrobiales</taxon>
        <taxon>Verrucomicrobiaceae</taxon>
        <taxon>Sulfuriroseicoccus</taxon>
    </lineage>
</organism>
<accession>A0A6B3LC52</accession>
<keyword evidence="2" id="KW-1185">Reference proteome</keyword>
<reference evidence="1 2" key="1">
    <citation type="submission" date="2020-12" db="EMBL/GenBank/DDBJ databases">
        <title>Sulforoseuscoccus oceanibium gen. nov., sp. nov., a representative of the phylum Verrucomicrobia with special cytoplasmic membrane, and proposal of Sulforoseuscoccusaceae fam. nov.</title>
        <authorList>
            <person name="Xi F."/>
        </authorList>
    </citation>
    <scope>NUCLEOTIDE SEQUENCE [LARGE SCALE GENOMIC DNA]</scope>
    <source>
        <strain evidence="1 2">T37</strain>
    </source>
</reference>
<protein>
    <submittedName>
        <fullName evidence="1">Uncharacterized protein</fullName>
    </submittedName>
</protein>
<proteinExistence type="predicted"/>
<dbReference type="EMBL" id="CP066776">
    <property type="protein sequence ID" value="QQL45694.1"/>
    <property type="molecule type" value="Genomic_DNA"/>
</dbReference>
<name>A0A6B3LC52_9BACT</name>
<dbReference type="KEGG" id="soa:G3M56_003640"/>
<evidence type="ECO:0000313" key="2">
    <source>
        <dbReference type="Proteomes" id="UP000475117"/>
    </source>
</evidence>
<dbReference type="Proteomes" id="UP000475117">
    <property type="component" value="Chromosome"/>
</dbReference>
<sequence>MNLFDINAVMRPRRTLEAVDLGVALVRRFAKPVFGAWALTVLPLWLMMAAVLWNYPGWALFAIWFTKPLMDRVPLYVISRGLFGEVPPIREVVRAFPRMLVRNVFALTIANRMSMCGALLLPVVDLEGAQEKKARKERIQAIRRVGSGAGSVMWVFSLIESSMLIGLLIVGQMLLPEFLADEFSMGMSLLLEYSDPTMLVPLLQVVLVGYIVAVSLVEPFYVGGGFGVYVNVRSIMEGWDIELEFRKLGARLSEQMAPVSKVVGGSRSALIGLFAALLFGLSGVGSGMGQSWDEGEWTARDSKELAQQVSEEDAFEVKTVKIWKPDEPEKRKRESFDASPLAGLAKVGFWCVVVAVVGFVLWLMIRAAARWKGSVPDVAEPEDRRAVESFLGMPVRPESLPDDVVTEARRLWNEQKFVEAMGLLYRAGIGWMIEQGHVEIRESDTEGDCLRRIESELPGDPRVAFFRSLTNGWMATVYAGLIPEAPEFEQWCDQWPYRRDVAAGMGGAK</sequence>
<dbReference type="AlphaFoldDB" id="A0A6B3LC52"/>
<dbReference type="RefSeq" id="WP_164365021.1">
    <property type="nucleotide sequence ID" value="NZ_CP066776.1"/>
</dbReference>
<evidence type="ECO:0000313" key="1">
    <source>
        <dbReference type="EMBL" id="QQL45694.1"/>
    </source>
</evidence>